<organism evidence="8 9">
    <name type="scientific">Saccharopolyspora taberi</name>
    <dbReference type="NCBI Taxonomy" id="60895"/>
    <lineage>
        <taxon>Bacteria</taxon>
        <taxon>Bacillati</taxon>
        <taxon>Actinomycetota</taxon>
        <taxon>Actinomycetes</taxon>
        <taxon>Pseudonocardiales</taxon>
        <taxon>Pseudonocardiaceae</taxon>
        <taxon>Saccharopolyspora</taxon>
    </lineage>
</organism>
<name>A0ABN3VKH9_9PSEU</name>
<reference evidence="8 9" key="1">
    <citation type="journal article" date="2019" name="Int. J. Syst. Evol. Microbiol.">
        <title>The Global Catalogue of Microorganisms (GCM) 10K type strain sequencing project: providing services to taxonomists for standard genome sequencing and annotation.</title>
        <authorList>
            <consortium name="The Broad Institute Genomics Platform"/>
            <consortium name="The Broad Institute Genome Sequencing Center for Infectious Disease"/>
            <person name="Wu L."/>
            <person name="Ma J."/>
        </authorList>
    </citation>
    <scope>NUCLEOTIDE SEQUENCE [LARGE SCALE GENOMIC DNA]</scope>
    <source>
        <strain evidence="8 9">JCM 9383</strain>
    </source>
</reference>
<evidence type="ECO:0000256" key="7">
    <source>
        <dbReference type="SAM" id="SignalP"/>
    </source>
</evidence>
<protein>
    <recommendedName>
        <fullName evidence="10">Lipoprotein</fullName>
    </recommendedName>
</protein>
<dbReference type="Proteomes" id="UP001500979">
    <property type="component" value="Unassembled WGS sequence"/>
</dbReference>
<dbReference type="InterPro" id="IPR032018">
    <property type="entry name" value="LppA/LppB/LprP"/>
</dbReference>
<feature type="chain" id="PRO_5046888264" description="Lipoprotein" evidence="7">
    <location>
        <begin position="21"/>
        <end position="175"/>
    </location>
</feature>
<evidence type="ECO:0000256" key="1">
    <source>
        <dbReference type="ARBA" id="ARBA00004193"/>
    </source>
</evidence>
<dbReference type="EMBL" id="BAAAUX010000023">
    <property type="protein sequence ID" value="GAA2811738.1"/>
    <property type="molecule type" value="Genomic_DNA"/>
</dbReference>
<keyword evidence="4" id="KW-0472">Membrane</keyword>
<evidence type="ECO:0000256" key="6">
    <source>
        <dbReference type="ARBA" id="ARBA00023288"/>
    </source>
</evidence>
<keyword evidence="3 7" id="KW-0732">Signal</keyword>
<keyword evidence="5" id="KW-0564">Palmitate</keyword>
<evidence type="ECO:0000256" key="5">
    <source>
        <dbReference type="ARBA" id="ARBA00023139"/>
    </source>
</evidence>
<sequence>MRLGKALPLIAGGALLAACATPSAPNDEGPMEDPRAALRQRPSIEEISARYDQMQQRLRDRLSAEVGAAGWEVSAPVSRAGCTELPEVHDAESWVLDSWKSPGNLPDAEWSRAVAIVGEVTGEYGFGAPEAVVDRPGDHEITAKDPFGAVYQFGTASNTMLMVSTGCHLLRSAHG</sequence>
<evidence type="ECO:0000256" key="3">
    <source>
        <dbReference type="ARBA" id="ARBA00022729"/>
    </source>
</evidence>
<gene>
    <name evidence="8" type="ORF">GCM10010470_53960</name>
</gene>
<dbReference type="Gene3D" id="3.30.2030.20">
    <property type="match status" value="1"/>
</dbReference>
<keyword evidence="2" id="KW-1003">Cell membrane</keyword>
<comment type="caution">
    <text evidence="8">The sequence shown here is derived from an EMBL/GenBank/DDBJ whole genome shotgun (WGS) entry which is preliminary data.</text>
</comment>
<feature type="signal peptide" evidence="7">
    <location>
        <begin position="1"/>
        <end position="20"/>
    </location>
</feature>
<evidence type="ECO:0000313" key="9">
    <source>
        <dbReference type="Proteomes" id="UP001500979"/>
    </source>
</evidence>
<evidence type="ECO:0000313" key="8">
    <source>
        <dbReference type="EMBL" id="GAA2811738.1"/>
    </source>
</evidence>
<dbReference type="RefSeq" id="WP_344684389.1">
    <property type="nucleotide sequence ID" value="NZ_BAAAUX010000023.1"/>
</dbReference>
<evidence type="ECO:0000256" key="4">
    <source>
        <dbReference type="ARBA" id="ARBA00023136"/>
    </source>
</evidence>
<dbReference type="Pfam" id="PF16708">
    <property type="entry name" value="LppA"/>
    <property type="match status" value="1"/>
</dbReference>
<evidence type="ECO:0000256" key="2">
    <source>
        <dbReference type="ARBA" id="ARBA00022475"/>
    </source>
</evidence>
<keyword evidence="6" id="KW-0449">Lipoprotein</keyword>
<keyword evidence="9" id="KW-1185">Reference proteome</keyword>
<dbReference type="PROSITE" id="PS51257">
    <property type="entry name" value="PROKAR_LIPOPROTEIN"/>
    <property type="match status" value="1"/>
</dbReference>
<accession>A0ABN3VKH9</accession>
<comment type="subcellular location">
    <subcellularLocation>
        <location evidence="1">Cell membrane</location>
        <topology evidence="1">Lipid-anchor</topology>
    </subcellularLocation>
</comment>
<evidence type="ECO:0008006" key="10">
    <source>
        <dbReference type="Google" id="ProtNLM"/>
    </source>
</evidence>
<proteinExistence type="predicted"/>